<feature type="signal peptide" evidence="1">
    <location>
        <begin position="1"/>
        <end position="24"/>
    </location>
</feature>
<comment type="caution">
    <text evidence="2">The sequence shown here is derived from an EMBL/GenBank/DDBJ whole genome shotgun (WGS) entry which is preliminary data.</text>
</comment>
<feature type="chain" id="PRO_5037941407" evidence="1">
    <location>
        <begin position="25"/>
        <end position="393"/>
    </location>
</feature>
<evidence type="ECO:0000313" key="3">
    <source>
        <dbReference type="Proteomes" id="UP000613160"/>
    </source>
</evidence>
<proteinExistence type="predicted"/>
<keyword evidence="3" id="KW-1185">Reference proteome</keyword>
<protein>
    <submittedName>
        <fullName evidence="2">Membrane protein</fullName>
    </submittedName>
</protein>
<accession>A0A916XUZ5</accession>
<sequence length="393" mass="40857">MTHPSSHALAGIAFLLLGSTSALAADAQAFGDRLKQLSAESDMPINFTAAESDGDNVILKGVTLGAGPEAGAVGDVTFQNVTGSTAAGWQVEAIPFEDFKKIEDGKEATVSGMAISGLQLAGSEGESTLPGGTPIFFDEASVDSVAISDQGKQLFSLSGTQWTNAVESGSGTITSSFNLGDFTLDFAAMPADETTKAMQDVGYPQIAGNGSVEMNWDPKKGELSLSPFDLSVKDAGDFSFSYQINGYTPSFVQSLQQIQAQMAADPAGASNSGMAIIGLVSQLSLASLEIGFTDSSLTNKLLDYYAKKNGQTREQLIDQLIGTLPPMLAMLQNPDFQGTVTTAVSTFLKDPQSLTISVDPDAPVAATQIIGAAMGAPQTLPQVLQLEVTANEQ</sequence>
<dbReference type="RefSeq" id="WP_188849988.1">
    <property type="nucleotide sequence ID" value="NZ_BMJJ01000003.1"/>
</dbReference>
<reference evidence="2" key="2">
    <citation type="submission" date="2020-09" db="EMBL/GenBank/DDBJ databases">
        <authorList>
            <person name="Sun Q."/>
            <person name="Zhou Y."/>
        </authorList>
    </citation>
    <scope>NUCLEOTIDE SEQUENCE</scope>
    <source>
        <strain evidence="2">CGMCC 1.15493</strain>
    </source>
</reference>
<evidence type="ECO:0000313" key="2">
    <source>
        <dbReference type="EMBL" id="GGD13399.1"/>
    </source>
</evidence>
<gene>
    <name evidence="2" type="ORF">GCM10011335_15210</name>
</gene>
<keyword evidence="1" id="KW-0732">Signal</keyword>
<dbReference type="EMBL" id="BMJJ01000003">
    <property type="protein sequence ID" value="GGD13399.1"/>
    <property type="molecule type" value="Genomic_DNA"/>
</dbReference>
<reference evidence="2" key="1">
    <citation type="journal article" date="2014" name="Int. J. Syst. Evol. Microbiol.">
        <title>Complete genome sequence of Corynebacterium casei LMG S-19264T (=DSM 44701T), isolated from a smear-ripened cheese.</title>
        <authorList>
            <consortium name="US DOE Joint Genome Institute (JGI-PGF)"/>
            <person name="Walter F."/>
            <person name="Albersmeier A."/>
            <person name="Kalinowski J."/>
            <person name="Ruckert C."/>
        </authorList>
    </citation>
    <scope>NUCLEOTIDE SEQUENCE</scope>
    <source>
        <strain evidence="2">CGMCC 1.15493</strain>
    </source>
</reference>
<organism evidence="2 3">
    <name type="scientific">Aureimonas glaciei</name>
    <dbReference type="NCBI Taxonomy" id="1776957"/>
    <lineage>
        <taxon>Bacteria</taxon>
        <taxon>Pseudomonadati</taxon>
        <taxon>Pseudomonadota</taxon>
        <taxon>Alphaproteobacteria</taxon>
        <taxon>Hyphomicrobiales</taxon>
        <taxon>Aurantimonadaceae</taxon>
        <taxon>Aureimonas</taxon>
    </lineage>
</organism>
<name>A0A916XUZ5_9HYPH</name>
<evidence type="ECO:0000256" key="1">
    <source>
        <dbReference type="SAM" id="SignalP"/>
    </source>
</evidence>
<dbReference type="AlphaFoldDB" id="A0A916XUZ5"/>
<dbReference type="Proteomes" id="UP000613160">
    <property type="component" value="Unassembled WGS sequence"/>
</dbReference>